<dbReference type="Proteomes" id="UP000232928">
    <property type="component" value="Unassembled WGS sequence"/>
</dbReference>
<comment type="caution">
    <text evidence="1">The sequence shown here is derived from an EMBL/GenBank/DDBJ whole genome shotgun (WGS) entry which is preliminary data.</text>
</comment>
<name>A0A2N0TLL7_BIFLN</name>
<dbReference type="AlphaFoldDB" id="A0A2N0TLL7"/>
<dbReference type="EMBL" id="PJEG01000003">
    <property type="protein sequence ID" value="PKD15602.1"/>
    <property type="molecule type" value="Genomic_DNA"/>
</dbReference>
<accession>A0A2N0TLL7</accession>
<evidence type="ECO:0000313" key="1">
    <source>
        <dbReference type="EMBL" id="PKD15602.1"/>
    </source>
</evidence>
<reference evidence="1 2" key="1">
    <citation type="submission" date="2017-12" db="EMBL/GenBank/DDBJ databases">
        <title>Bifidobacterium longum APC/DPC strains.</title>
        <authorList>
            <person name="Arboleya S."/>
        </authorList>
    </citation>
    <scope>NUCLEOTIDE SEQUENCE [LARGE SCALE GENOMIC DNA]</scope>
    <source>
        <strain evidence="1 2">APC1461</strain>
    </source>
</reference>
<gene>
    <name evidence="1" type="ORF">APC1461_0085</name>
</gene>
<proteinExistence type="predicted"/>
<protein>
    <submittedName>
        <fullName evidence="1">Uncharacterized protein</fullName>
    </submittedName>
</protein>
<dbReference type="RefSeq" id="WP_232778818.1">
    <property type="nucleotide sequence ID" value="NZ_PJEG01000003.1"/>
</dbReference>
<evidence type="ECO:0000313" key="2">
    <source>
        <dbReference type="Proteomes" id="UP000232928"/>
    </source>
</evidence>
<sequence>MMVGYESQLLDLAVNQPDAFKQIKDDVVIVYPTPTVWSTHTLMALDEKGGTLLNLLKTPAVQKLAW</sequence>
<organism evidence="1 2">
    <name type="scientific">Bifidobacterium longum</name>
    <dbReference type="NCBI Taxonomy" id="216816"/>
    <lineage>
        <taxon>Bacteria</taxon>
        <taxon>Bacillati</taxon>
        <taxon>Actinomycetota</taxon>
        <taxon>Actinomycetes</taxon>
        <taxon>Bifidobacteriales</taxon>
        <taxon>Bifidobacteriaceae</taxon>
        <taxon>Bifidobacterium</taxon>
    </lineage>
</organism>